<feature type="non-terminal residue" evidence="1">
    <location>
        <position position="1"/>
    </location>
</feature>
<evidence type="ECO:0000313" key="1">
    <source>
        <dbReference type="EMBL" id="CAG8697196.1"/>
    </source>
</evidence>
<organism evidence="1 2">
    <name type="scientific">Dentiscutata heterogama</name>
    <dbReference type="NCBI Taxonomy" id="1316150"/>
    <lineage>
        <taxon>Eukaryota</taxon>
        <taxon>Fungi</taxon>
        <taxon>Fungi incertae sedis</taxon>
        <taxon>Mucoromycota</taxon>
        <taxon>Glomeromycotina</taxon>
        <taxon>Glomeromycetes</taxon>
        <taxon>Diversisporales</taxon>
        <taxon>Gigasporaceae</taxon>
        <taxon>Dentiscutata</taxon>
    </lineage>
</organism>
<proteinExistence type="predicted"/>
<evidence type="ECO:0000313" key="2">
    <source>
        <dbReference type="Proteomes" id="UP000789702"/>
    </source>
</evidence>
<protein>
    <submittedName>
        <fullName evidence="1">11635_t:CDS:1</fullName>
    </submittedName>
</protein>
<dbReference type="Proteomes" id="UP000789702">
    <property type="component" value="Unassembled WGS sequence"/>
</dbReference>
<gene>
    <name evidence="1" type="ORF">DHETER_LOCUS11569</name>
</gene>
<name>A0ACA9PDN8_9GLOM</name>
<dbReference type="EMBL" id="CAJVPU010025711">
    <property type="protein sequence ID" value="CAG8697196.1"/>
    <property type="molecule type" value="Genomic_DNA"/>
</dbReference>
<accession>A0ACA9PDN8</accession>
<keyword evidence="2" id="KW-1185">Reference proteome</keyword>
<sequence length="129" mass="14460">SEQQAPLSSQSSRSSQFSLSLQSSLSSRSSFYSQSSSSQSSKLAPINTCFTKTNPTKKKLISEIRLLNERVKYLEEEIETLNNPGTSSLQQILKYLLHSNSPTKDLGSDQEESESQLPKRKKRKTIPFS</sequence>
<reference evidence="1" key="1">
    <citation type="submission" date="2021-06" db="EMBL/GenBank/DDBJ databases">
        <authorList>
            <person name="Kallberg Y."/>
            <person name="Tangrot J."/>
            <person name="Rosling A."/>
        </authorList>
    </citation>
    <scope>NUCLEOTIDE SEQUENCE</scope>
    <source>
        <strain evidence="1">IL203A</strain>
    </source>
</reference>
<comment type="caution">
    <text evidence="1">The sequence shown here is derived from an EMBL/GenBank/DDBJ whole genome shotgun (WGS) entry which is preliminary data.</text>
</comment>